<evidence type="ECO:0008006" key="4">
    <source>
        <dbReference type="Google" id="ProtNLM"/>
    </source>
</evidence>
<proteinExistence type="predicted"/>
<accession>A0A1M4VT77</accession>
<sequence length="200" mass="22135">MPQDNTQEQIARIAAALVVDTGADMARAKQKALRQLGLPARTPLPDNRQVDAAIRSHLRLFQADSQPRELHLLRELALHWMLRLAAFDPLIGGAVWQGTATRQSDIHLQLFSDDPKEADIWLLNQNLTFDVQEAAGLQGQRVPVLTLALPCAALQTPILLCLWIHPRTARRGTLLPDAQGEAPHGTADQLRQRIQSPTTP</sequence>
<evidence type="ECO:0000256" key="1">
    <source>
        <dbReference type="SAM" id="MobiDB-lite"/>
    </source>
</evidence>
<evidence type="ECO:0000313" key="3">
    <source>
        <dbReference type="Proteomes" id="UP000184327"/>
    </source>
</evidence>
<name>A0A1M4VT77_9BURK</name>
<dbReference type="Proteomes" id="UP000184327">
    <property type="component" value="Unassembled WGS sequence"/>
</dbReference>
<gene>
    <name evidence="2" type="ORF">SAMN02745117_00722</name>
</gene>
<dbReference type="AlphaFoldDB" id="A0A1M4VT77"/>
<dbReference type="STRING" id="1122156.SAMN02745117_00722"/>
<evidence type="ECO:0000313" key="2">
    <source>
        <dbReference type="EMBL" id="SHE72138.1"/>
    </source>
</evidence>
<keyword evidence="3" id="KW-1185">Reference proteome</keyword>
<dbReference type="OrthoDB" id="9157371at2"/>
<protein>
    <recommendedName>
        <fullName evidence="4">Nucleotidyltransferase domain-containing protein</fullName>
    </recommendedName>
</protein>
<dbReference type="EMBL" id="FQUZ01000006">
    <property type="protein sequence ID" value="SHE72138.1"/>
    <property type="molecule type" value="Genomic_DNA"/>
</dbReference>
<reference evidence="2 3" key="1">
    <citation type="submission" date="2016-11" db="EMBL/GenBank/DDBJ databases">
        <authorList>
            <person name="Jaros S."/>
            <person name="Januszkiewicz K."/>
            <person name="Wedrychowicz H."/>
        </authorList>
    </citation>
    <scope>NUCLEOTIDE SEQUENCE [LARGE SCALE GENOMIC DNA]</scope>
    <source>
        <strain evidence="2 3">DSM 16112</strain>
    </source>
</reference>
<feature type="region of interest" description="Disordered" evidence="1">
    <location>
        <begin position="175"/>
        <end position="200"/>
    </location>
</feature>
<organism evidence="2 3">
    <name type="scientific">Lampropedia hyalina DSM 16112</name>
    <dbReference type="NCBI Taxonomy" id="1122156"/>
    <lineage>
        <taxon>Bacteria</taxon>
        <taxon>Pseudomonadati</taxon>
        <taxon>Pseudomonadota</taxon>
        <taxon>Betaproteobacteria</taxon>
        <taxon>Burkholderiales</taxon>
        <taxon>Comamonadaceae</taxon>
        <taxon>Lampropedia</taxon>
    </lineage>
</organism>
<dbReference type="RefSeq" id="WP_073354881.1">
    <property type="nucleotide sequence ID" value="NZ_FQUZ01000006.1"/>
</dbReference>